<sequence>MLGKERRARKENGDHVYKERVAGLCQLRGLFSQSVLLGERGLVGQQGGHEARHLSLAVAGEPVRFPSALRLLASQMFFFPSKNGDGGAGLGERETERGQGQISFFRFHDFPFFSIFFSLFFLSFYLSLVT</sequence>
<keyword evidence="1" id="KW-0812">Transmembrane</keyword>
<reference evidence="2" key="1">
    <citation type="submission" date="2023-06" db="EMBL/GenBank/DDBJ databases">
        <title>Genome-scale phylogeny and comparative genomics of the fungal order Sordariales.</title>
        <authorList>
            <consortium name="Lawrence Berkeley National Laboratory"/>
            <person name="Hensen N."/>
            <person name="Bonometti L."/>
            <person name="Westerberg I."/>
            <person name="Brannstrom I.O."/>
            <person name="Guillou S."/>
            <person name="Cros-Aarteil S."/>
            <person name="Calhoun S."/>
            <person name="Haridas S."/>
            <person name="Kuo A."/>
            <person name="Mondo S."/>
            <person name="Pangilinan J."/>
            <person name="Riley R."/>
            <person name="LaButti K."/>
            <person name="Andreopoulos B."/>
            <person name="Lipzen A."/>
            <person name="Chen C."/>
            <person name="Yanf M."/>
            <person name="Daum C."/>
            <person name="Ng V."/>
            <person name="Clum A."/>
            <person name="Steindorff A."/>
            <person name="Ohm R."/>
            <person name="Martin F."/>
            <person name="Silar P."/>
            <person name="Natvig D."/>
            <person name="Lalanne C."/>
            <person name="Gautier V."/>
            <person name="Ament-velasquez S.L."/>
            <person name="Kruys A."/>
            <person name="Hutchinson M.I."/>
            <person name="Powell A.J."/>
            <person name="Barry K."/>
            <person name="Miller A.N."/>
            <person name="Grigoriev I.V."/>
            <person name="Debuchy R."/>
            <person name="Gladieux P."/>
            <person name="Thoren M.H."/>
            <person name="Johannesson H."/>
        </authorList>
    </citation>
    <scope>NUCLEOTIDE SEQUENCE</scope>
    <source>
        <strain evidence="2">SMH2392-1A</strain>
    </source>
</reference>
<dbReference type="Proteomes" id="UP001172101">
    <property type="component" value="Unassembled WGS sequence"/>
</dbReference>
<gene>
    <name evidence="2" type="ORF">B0T26DRAFT_686155</name>
</gene>
<feature type="non-terminal residue" evidence="2">
    <location>
        <position position="130"/>
    </location>
</feature>
<evidence type="ECO:0000256" key="1">
    <source>
        <dbReference type="SAM" id="Phobius"/>
    </source>
</evidence>
<keyword evidence="1" id="KW-0472">Membrane</keyword>
<name>A0AA40EG07_9PEZI</name>
<keyword evidence="1" id="KW-1133">Transmembrane helix</keyword>
<evidence type="ECO:0000313" key="3">
    <source>
        <dbReference type="Proteomes" id="UP001172101"/>
    </source>
</evidence>
<proteinExistence type="predicted"/>
<evidence type="ECO:0000313" key="2">
    <source>
        <dbReference type="EMBL" id="KAK0733878.1"/>
    </source>
</evidence>
<accession>A0AA40EG07</accession>
<keyword evidence="3" id="KW-1185">Reference proteome</keyword>
<comment type="caution">
    <text evidence="2">The sequence shown here is derived from an EMBL/GenBank/DDBJ whole genome shotgun (WGS) entry which is preliminary data.</text>
</comment>
<feature type="transmembrane region" description="Helical" evidence="1">
    <location>
        <begin position="110"/>
        <end position="128"/>
    </location>
</feature>
<dbReference type="AlphaFoldDB" id="A0AA40EG07"/>
<protein>
    <recommendedName>
        <fullName evidence="4">Transmembrane protein</fullName>
    </recommendedName>
</protein>
<dbReference type="RefSeq" id="XP_060302755.1">
    <property type="nucleotide sequence ID" value="XM_060440892.1"/>
</dbReference>
<evidence type="ECO:0008006" key="4">
    <source>
        <dbReference type="Google" id="ProtNLM"/>
    </source>
</evidence>
<dbReference type="EMBL" id="JAUIRO010000001">
    <property type="protein sequence ID" value="KAK0733878.1"/>
    <property type="molecule type" value="Genomic_DNA"/>
</dbReference>
<organism evidence="2 3">
    <name type="scientific">Lasiosphaeria miniovina</name>
    <dbReference type="NCBI Taxonomy" id="1954250"/>
    <lineage>
        <taxon>Eukaryota</taxon>
        <taxon>Fungi</taxon>
        <taxon>Dikarya</taxon>
        <taxon>Ascomycota</taxon>
        <taxon>Pezizomycotina</taxon>
        <taxon>Sordariomycetes</taxon>
        <taxon>Sordariomycetidae</taxon>
        <taxon>Sordariales</taxon>
        <taxon>Lasiosphaeriaceae</taxon>
        <taxon>Lasiosphaeria</taxon>
    </lineage>
</organism>
<dbReference type="GeneID" id="85324162"/>